<comment type="caution">
    <text evidence="1">The sequence shown here is derived from an EMBL/GenBank/DDBJ whole genome shotgun (WGS) entry which is preliminary data.</text>
</comment>
<accession>A0A8H2VQI3</accession>
<name>A0A8H2VQI3_9HELO</name>
<evidence type="ECO:0000313" key="2">
    <source>
        <dbReference type="Proteomes" id="UP000624404"/>
    </source>
</evidence>
<keyword evidence="2" id="KW-1185">Reference proteome</keyword>
<protein>
    <submittedName>
        <fullName evidence="1">F8f6db03-086c-440c-962f-f3d12ea3fa4a</fullName>
    </submittedName>
</protein>
<organism evidence="1 2">
    <name type="scientific">Sclerotinia trifoliorum</name>
    <dbReference type="NCBI Taxonomy" id="28548"/>
    <lineage>
        <taxon>Eukaryota</taxon>
        <taxon>Fungi</taxon>
        <taxon>Dikarya</taxon>
        <taxon>Ascomycota</taxon>
        <taxon>Pezizomycotina</taxon>
        <taxon>Leotiomycetes</taxon>
        <taxon>Helotiales</taxon>
        <taxon>Sclerotiniaceae</taxon>
        <taxon>Sclerotinia</taxon>
    </lineage>
</organism>
<reference evidence="1" key="1">
    <citation type="submission" date="2020-10" db="EMBL/GenBank/DDBJ databases">
        <authorList>
            <person name="Kusch S."/>
        </authorList>
    </citation>
    <scope>NUCLEOTIDE SEQUENCE</scope>
    <source>
        <strain evidence="1">SwB9</strain>
    </source>
</reference>
<dbReference type="OrthoDB" id="62952at2759"/>
<dbReference type="Proteomes" id="UP000624404">
    <property type="component" value="Unassembled WGS sequence"/>
</dbReference>
<sequence length="242" mass="27533">MDPAAEKAFENLIQDQESVEVILGKAKEMIWDDFAKEAGETLMFRLFDSFAGLEKLKYSIKILLEMLNEEAARLKNTGQTNTLQSLPMEIRSGIFQCLLVNIEIEEASSISQLGSYGAKIRYGLSPQILLVCRLFYHEGREILHVSNRFYVESLPLFGPASLELQPPLTLCSPLTRWINQRNEEHKYVSFHKGLLQGNSVLRQCQASFAAKSSPTFRMVSDAHWWAVLERTRNLYHSKGCGN</sequence>
<dbReference type="AlphaFoldDB" id="A0A8H2VQI3"/>
<gene>
    <name evidence="1" type="ORF">SCLTRI_LOCUS2562</name>
</gene>
<evidence type="ECO:0000313" key="1">
    <source>
        <dbReference type="EMBL" id="CAD6442769.1"/>
    </source>
</evidence>
<dbReference type="EMBL" id="CAJHIA010000009">
    <property type="protein sequence ID" value="CAD6442769.1"/>
    <property type="molecule type" value="Genomic_DNA"/>
</dbReference>
<proteinExistence type="predicted"/>